<dbReference type="EMBL" id="AZFY01000157">
    <property type="protein sequence ID" value="KRM00855.1"/>
    <property type="molecule type" value="Genomic_DNA"/>
</dbReference>
<keyword evidence="3" id="KW-1185">Reference proteome</keyword>
<comment type="caution">
    <text evidence="2">The sequence shown here is derived from an EMBL/GenBank/DDBJ whole genome shotgun (WGS) entry which is preliminary data.</text>
</comment>
<dbReference type="Pfam" id="PF13061">
    <property type="entry name" value="DUF3923"/>
    <property type="match status" value="1"/>
</dbReference>
<name>A0A0R1V5R5_9LACO</name>
<dbReference type="InterPro" id="IPR025037">
    <property type="entry name" value="DUF3923"/>
</dbReference>
<dbReference type="PATRIC" id="fig|1423743.5.peg.2106"/>
<evidence type="ECO:0000256" key="1">
    <source>
        <dbReference type="SAM" id="Phobius"/>
    </source>
</evidence>
<reference evidence="2 3" key="1">
    <citation type="journal article" date="2015" name="Genome Announc.">
        <title>Expanding the biotechnology potential of lactobacilli through comparative genomics of 213 strains and associated genera.</title>
        <authorList>
            <person name="Sun Z."/>
            <person name="Harris H.M."/>
            <person name="McCann A."/>
            <person name="Guo C."/>
            <person name="Argimon S."/>
            <person name="Zhang W."/>
            <person name="Yang X."/>
            <person name="Jeffery I.B."/>
            <person name="Cooney J.C."/>
            <person name="Kagawa T.F."/>
            <person name="Liu W."/>
            <person name="Song Y."/>
            <person name="Salvetti E."/>
            <person name="Wrobel A."/>
            <person name="Rasinkangas P."/>
            <person name="Parkhill J."/>
            <person name="Rea M.C."/>
            <person name="O'Sullivan O."/>
            <person name="Ritari J."/>
            <person name="Douillard F.P."/>
            <person name="Paul Ross R."/>
            <person name="Yang R."/>
            <person name="Briner A.E."/>
            <person name="Felis G.E."/>
            <person name="de Vos W.M."/>
            <person name="Barrangou R."/>
            <person name="Klaenhammer T.R."/>
            <person name="Caufield P.W."/>
            <person name="Cui Y."/>
            <person name="Zhang H."/>
            <person name="O'Toole P.W."/>
        </authorList>
    </citation>
    <scope>NUCLEOTIDE SEQUENCE [LARGE SCALE GENOMIC DNA]</scope>
    <source>
        <strain evidence="2 3">DSM 18382</strain>
    </source>
</reference>
<dbReference type="AlphaFoldDB" id="A0A0R1V5R5"/>
<keyword evidence="1" id="KW-0812">Transmembrane</keyword>
<keyword evidence="1" id="KW-0472">Membrane</keyword>
<proteinExistence type="predicted"/>
<evidence type="ECO:0000313" key="2">
    <source>
        <dbReference type="EMBL" id="KRM00855.1"/>
    </source>
</evidence>
<organism evidence="2 3">
    <name type="scientific">Lentilactobacillus farraginis DSM 18382 = JCM 14108</name>
    <dbReference type="NCBI Taxonomy" id="1423743"/>
    <lineage>
        <taxon>Bacteria</taxon>
        <taxon>Bacillati</taxon>
        <taxon>Bacillota</taxon>
        <taxon>Bacilli</taxon>
        <taxon>Lactobacillales</taxon>
        <taxon>Lactobacillaceae</taxon>
        <taxon>Lentilactobacillus</taxon>
    </lineage>
</organism>
<protein>
    <submittedName>
        <fullName evidence="2">Uncharacterized protein</fullName>
    </submittedName>
</protein>
<evidence type="ECO:0000313" key="3">
    <source>
        <dbReference type="Proteomes" id="UP000051966"/>
    </source>
</evidence>
<feature type="transmembrane region" description="Helical" evidence="1">
    <location>
        <begin position="55"/>
        <end position="79"/>
    </location>
</feature>
<dbReference type="Proteomes" id="UP000051966">
    <property type="component" value="Unassembled WGS sequence"/>
</dbReference>
<sequence>MGTGHFNKMGEELVRMKAWWFSNLIIAIIFGFMTVFLMVRRVDGAGAIQTPGAKLAALIVLGVVFLFVVLIQLMVLFGIQRRKPKRP</sequence>
<keyword evidence="1" id="KW-1133">Transmembrane helix</keyword>
<accession>A0A0R1V5R5</accession>
<gene>
    <name evidence="2" type="ORF">FD41_GL002046</name>
</gene>
<feature type="transmembrane region" description="Helical" evidence="1">
    <location>
        <begin position="20"/>
        <end position="39"/>
    </location>
</feature>